<organism evidence="1 2">
    <name type="scientific">Pseudomonas fluorescens (strain Pf0-1)</name>
    <dbReference type="NCBI Taxonomy" id="205922"/>
    <lineage>
        <taxon>Bacteria</taxon>
        <taxon>Pseudomonadati</taxon>
        <taxon>Pseudomonadota</taxon>
        <taxon>Gammaproteobacteria</taxon>
        <taxon>Pseudomonadales</taxon>
        <taxon>Pseudomonadaceae</taxon>
        <taxon>Pseudomonas</taxon>
    </lineage>
</organism>
<dbReference type="RefSeq" id="WP_011333484.1">
    <property type="nucleotide sequence ID" value="NC_007492.2"/>
</dbReference>
<dbReference type="AlphaFoldDB" id="Q3KEM2"/>
<evidence type="ECO:0000313" key="2">
    <source>
        <dbReference type="Proteomes" id="UP000002704"/>
    </source>
</evidence>
<protein>
    <submittedName>
        <fullName evidence="1">Uncharacterized protein</fullName>
    </submittedName>
</protein>
<reference evidence="1 2" key="1">
    <citation type="journal article" date="2009" name="Genome Biol.">
        <title>Genomic and genetic analyses of diversity and plant interactions of Pseudomonas fluorescens.</title>
        <authorList>
            <person name="Silby M.W."/>
            <person name="Cerdeno-Tarraga A.M."/>
            <person name="Vernikos G.S."/>
            <person name="Giddens S.R."/>
            <person name="Jackson R.W."/>
            <person name="Preston G.M."/>
            <person name="Zhang X.X."/>
            <person name="Moon C.D."/>
            <person name="Gehrig S.M."/>
            <person name="Godfrey S.A."/>
            <person name="Knight C.G."/>
            <person name="Malone J.G."/>
            <person name="Robinson Z."/>
            <person name="Spiers A.J."/>
            <person name="Harris S."/>
            <person name="Challis G.L."/>
            <person name="Yaxley A.M."/>
            <person name="Harris D."/>
            <person name="Seeger K."/>
            <person name="Murphy L."/>
            <person name="Rutter S."/>
            <person name="Squares R."/>
            <person name="Quail M.A."/>
            <person name="Saunders E."/>
            <person name="Mavromatis K."/>
            <person name="Brettin T.S."/>
            <person name="Bentley S.D."/>
            <person name="Hothersall J."/>
            <person name="Stephens E."/>
            <person name="Thomas C.M."/>
            <person name="Parkhill J."/>
            <person name="Levy S.B."/>
            <person name="Rainey P.B."/>
            <person name="Thomson N.R."/>
        </authorList>
    </citation>
    <scope>NUCLEOTIDE SEQUENCE [LARGE SCALE GENOMIC DNA]</scope>
    <source>
        <strain evidence="1 2">Pf0-1</strain>
    </source>
</reference>
<dbReference type="eggNOG" id="ENOG5032DAD">
    <property type="taxonomic scope" value="Bacteria"/>
</dbReference>
<dbReference type="KEGG" id="pfo:Pfl01_2041"/>
<sequence length="139" mass="15778">MSYFDEELEKELSESSINFEKLKSDAHDNFVSIINKTLPFSGSKISWNSFPNSMSYARSEYDEAFRAISEKLKALRIPEIVFIGDALTESAYKTSTNDFETTMAIFADIPQHTYFFSDNLSFIGCISSEGEINFSEILS</sequence>
<dbReference type="Proteomes" id="UP000002704">
    <property type="component" value="Chromosome"/>
</dbReference>
<name>Q3KEM2_PSEPF</name>
<dbReference type="EMBL" id="CP000094">
    <property type="protein sequence ID" value="ABA73784.1"/>
    <property type="molecule type" value="Genomic_DNA"/>
</dbReference>
<gene>
    <name evidence="1" type="ordered locus">Pfl01_2041</name>
</gene>
<dbReference type="HOGENOM" id="CLU_1766470_0_0_6"/>
<evidence type="ECO:0000313" key="1">
    <source>
        <dbReference type="EMBL" id="ABA73784.1"/>
    </source>
</evidence>
<accession>Q3KEM2</accession>
<proteinExistence type="predicted"/>